<dbReference type="RefSeq" id="WP_230840690.1">
    <property type="nucleotide sequence ID" value="NZ_CP063845.1"/>
</dbReference>
<evidence type="ECO:0000313" key="1">
    <source>
        <dbReference type="EMBL" id="UFP93640.1"/>
    </source>
</evidence>
<proteinExistence type="predicted"/>
<evidence type="ECO:0000313" key="2">
    <source>
        <dbReference type="Proteomes" id="UP001054846"/>
    </source>
</evidence>
<dbReference type="EMBL" id="CP063845">
    <property type="protein sequence ID" value="UFP93640.1"/>
    <property type="molecule type" value="Genomic_DNA"/>
</dbReference>
<reference evidence="1 2" key="1">
    <citation type="journal article" date="2021" name="Genome Biol. Evol.">
        <title>Complete Genome Sequencing of a Novel Gloeobacter Species from a Waterfall Cave in Mexico.</title>
        <authorList>
            <person name="Saw J.H."/>
            <person name="Cardona T."/>
            <person name="Montejano G."/>
        </authorList>
    </citation>
    <scope>NUCLEOTIDE SEQUENCE [LARGE SCALE GENOMIC DNA]</scope>
    <source>
        <strain evidence="1">MG652769</strain>
    </source>
</reference>
<gene>
    <name evidence="1" type="ORF">ISF26_17895</name>
</gene>
<sequence>MVWDFAEANIFSNSSGSWLNNLDWLAKVVAASPCCRRATVNNLDAASRSSMQHSLAISTDPPYYDNIGYADLSDFFYIWLRRSIGNICSELFGTILTPKSQELVADPYRYTGEKDKAKAFFENGLEQAFSKMREQHHLDYPMTAFYAFKQSETEDDYEFSDNGMTVSTGWETMLEALIRSDFQVTGTWPVRTELGNRPRSNASNALASSIVLVCRPRLESAPVASRRDFLAAMRRELPNALRELQQGNIAPVDLQQAAIGPGMAVFSRYSKVLESDGTVMRVRTALALINQILDEVLAEQEGDFDQDTRWALSWYDEHGFDVGLYGKAETLAKARNVGINGLVESGILEAKAGKVRLLKREELSNDWNPSTDSRFTVWEAAQYLLRTYEQQGEEGAADLVARLGSHADVVRELAYRLYTICDRRGRAQEAGPYNALVISWPRIAALAASRPQEPRQESLM</sequence>
<dbReference type="Proteomes" id="UP001054846">
    <property type="component" value="Chromosome"/>
</dbReference>
<accession>A0ABY3PIZ7</accession>
<protein>
    <submittedName>
        <fullName evidence="1">DUF1156 domain-containing protein</fullName>
    </submittedName>
</protein>
<name>A0ABY3PIZ7_9CYAN</name>
<organism evidence="1 2">
    <name type="scientific">Gloeobacter morelensis MG652769</name>
    <dbReference type="NCBI Taxonomy" id="2781736"/>
    <lineage>
        <taxon>Bacteria</taxon>
        <taxon>Bacillati</taxon>
        <taxon>Cyanobacteriota</taxon>
        <taxon>Cyanophyceae</taxon>
        <taxon>Gloeobacterales</taxon>
        <taxon>Gloeobacteraceae</taxon>
        <taxon>Gloeobacter</taxon>
        <taxon>Gloeobacter morelensis</taxon>
    </lineage>
</organism>
<keyword evidence="2" id="KW-1185">Reference proteome</keyword>